<reference evidence="1 2" key="1">
    <citation type="submission" date="2019-03" db="EMBL/GenBank/DDBJ databases">
        <title>Genomic Encyclopedia of Type Strains, Phase IV (KMG-IV): sequencing the most valuable type-strain genomes for metagenomic binning, comparative biology and taxonomic classification.</title>
        <authorList>
            <person name="Goeker M."/>
        </authorList>
    </citation>
    <scope>NUCLEOTIDE SEQUENCE [LARGE SCALE GENOMIC DNA]</scope>
    <source>
        <strain evidence="1 2">DSM 19610</strain>
    </source>
</reference>
<keyword evidence="2" id="KW-1185">Reference proteome</keyword>
<accession>A0A4R1H929</accession>
<proteinExistence type="predicted"/>
<name>A0A4R1H929_9GAMM</name>
<dbReference type="AlphaFoldDB" id="A0A4R1H929"/>
<dbReference type="Proteomes" id="UP000295707">
    <property type="component" value="Unassembled WGS sequence"/>
</dbReference>
<sequence length="75" mass="7798">MKIEGALSQAITGIQRGLSSARDNAEKIANAGTGNPADLVEPMVGLKLDTLQVQASAEVLKAVDKMLGSLFDEEA</sequence>
<comment type="caution">
    <text evidence="1">The sequence shown here is derived from an EMBL/GenBank/DDBJ whole genome shotgun (WGS) entry which is preliminary data.</text>
</comment>
<gene>
    <name evidence="1" type="ORF">DFR30_0183</name>
</gene>
<dbReference type="RefSeq" id="WP_132970887.1">
    <property type="nucleotide sequence ID" value="NZ_SMFX01000001.1"/>
</dbReference>
<organism evidence="1 2">
    <name type="scientific">Thiogranum longum</name>
    <dbReference type="NCBI Taxonomy" id="1537524"/>
    <lineage>
        <taxon>Bacteria</taxon>
        <taxon>Pseudomonadati</taxon>
        <taxon>Pseudomonadota</taxon>
        <taxon>Gammaproteobacteria</taxon>
        <taxon>Chromatiales</taxon>
        <taxon>Ectothiorhodospiraceae</taxon>
        <taxon>Thiogranum</taxon>
    </lineage>
</organism>
<evidence type="ECO:0000313" key="1">
    <source>
        <dbReference type="EMBL" id="TCK16963.1"/>
    </source>
</evidence>
<protein>
    <submittedName>
        <fullName evidence="1">Uncharacterized protein</fullName>
    </submittedName>
</protein>
<evidence type="ECO:0000313" key="2">
    <source>
        <dbReference type="Proteomes" id="UP000295707"/>
    </source>
</evidence>
<dbReference type="EMBL" id="SMFX01000001">
    <property type="protein sequence ID" value="TCK16963.1"/>
    <property type="molecule type" value="Genomic_DNA"/>
</dbReference>